<feature type="domain" description="AAA+ ATPase" evidence="4">
    <location>
        <begin position="35"/>
        <end position="166"/>
    </location>
</feature>
<dbReference type="GO" id="GO:0016887">
    <property type="term" value="F:ATP hydrolysis activity"/>
    <property type="evidence" value="ECO:0007669"/>
    <property type="project" value="InterPro"/>
</dbReference>
<dbReference type="Gene3D" id="3.40.50.300">
    <property type="entry name" value="P-loop containing nucleotide triphosphate hydrolases"/>
    <property type="match status" value="1"/>
</dbReference>
<dbReference type="InterPro" id="IPR027417">
    <property type="entry name" value="P-loop_NTPase"/>
</dbReference>
<dbReference type="SUPFAM" id="SSF48019">
    <property type="entry name" value="post-AAA+ oligomerization domain-like"/>
    <property type="match status" value="1"/>
</dbReference>
<evidence type="ECO:0000259" key="4">
    <source>
        <dbReference type="SMART" id="SM00382"/>
    </source>
</evidence>
<dbReference type="Gene3D" id="1.20.272.10">
    <property type="match status" value="1"/>
</dbReference>
<dbReference type="AlphaFoldDB" id="A0A6C0KY89"/>
<dbReference type="Pfam" id="PF08542">
    <property type="entry name" value="Rep_fac_C"/>
    <property type="match status" value="1"/>
</dbReference>
<dbReference type="GO" id="GO:0005524">
    <property type="term" value="F:ATP binding"/>
    <property type="evidence" value="ECO:0007669"/>
    <property type="project" value="UniProtKB-KW"/>
</dbReference>
<dbReference type="GO" id="GO:0003689">
    <property type="term" value="F:DNA clamp loader activity"/>
    <property type="evidence" value="ECO:0007669"/>
    <property type="project" value="TreeGrafter"/>
</dbReference>
<dbReference type="InterPro" id="IPR050238">
    <property type="entry name" value="DNA_Rep/Repair_Clamp_Loader"/>
</dbReference>
<organism evidence="5">
    <name type="scientific">viral metagenome</name>
    <dbReference type="NCBI Taxonomy" id="1070528"/>
    <lineage>
        <taxon>unclassified sequences</taxon>
        <taxon>metagenomes</taxon>
        <taxon>organismal metagenomes</taxon>
    </lineage>
</organism>
<evidence type="ECO:0000256" key="3">
    <source>
        <dbReference type="ARBA" id="ARBA00022840"/>
    </source>
</evidence>
<dbReference type="GO" id="GO:0006281">
    <property type="term" value="P:DNA repair"/>
    <property type="evidence" value="ECO:0007669"/>
    <property type="project" value="TreeGrafter"/>
</dbReference>
<keyword evidence="1" id="KW-0235">DNA replication</keyword>
<dbReference type="InterPro" id="IPR003593">
    <property type="entry name" value="AAA+_ATPase"/>
</dbReference>
<name>A0A6C0KY89_9ZZZZ</name>
<proteinExistence type="predicted"/>
<dbReference type="InterPro" id="IPR003959">
    <property type="entry name" value="ATPase_AAA_core"/>
</dbReference>
<dbReference type="InterPro" id="IPR008921">
    <property type="entry name" value="DNA_pol3_clamp-load_cplx_C"/>
</dbReference>
<dbReference type="Gene3D" id="1.10.8.60">
    <property type="match status" value="1"/>
</dbReference>
<dbReference type="SMART" id="SM00382">
    <property type="entry name" value="AAA"/>
    <property type="match status" value="1"/>
</dbReference>
<sequence length="326" mass="38318">MDYKLFINKYQPVVLTDFEIENEMIEFLLTLVKMNNLNILFVGGMGFGKTSLLNTLIREYYKGFDDNEYENNVLYINNLKEQGINYYRNDVKTFCQTCSLIKNKKKIIVLDDIDLINEQSQQVFRNCIDKFSHNVHFMASCNNIQKVIENLQSRFTIIKIKPLQIENLDKIINKICENEGIIITQDARNFILEISNNTAKILINYLEKFKLLNQEITLELAKKVCTNISFCSFQKYTEFLISGNLKEAIKLLYSIYDKGYSVMDILDNYFLFIKSTDIISENIKYELIPFICKYITIFHNIHEDEIELSLFTNNITKIIEKIGMNN</sequence>
<dbReference type="GO" id="GO:0003677">
    <property type="term" value="F:DNA binding"/>
    <property type="evidence" value="ECO:0007669"/>
    <property type="project" value="InterPro"/>
</dbReference>
<reference evidence="5" key="1">
    <citation type="journal article" date="2020" name="Nature">
        <title>Giant virus diversity and host interactions through global metagenomics.</title>
        <authorList>
            <person name="Schulz F."/>
            <person name="Roux S."/>
            <person name="Paez-Espino D."/>
            <person name="Jungbluth S."/>
            <person name="Walsh D.A."/>
            <person name="Denef V.J."/>
            <person name="McMahon K.D."/>
            <person name="Konstantinidis K.T."/>
            <person name="Eloe-Fadrosh E.A."/>
            <person name="Kyrpides N.C."/>
            <person name="Woyke T."/>
        </authorList>
    </citation>
    <scope>NUCLEOTIDE SEQUENCE</scope>
    <source>
        <strain evidence="5">GVMAG-S-3300013094-109</strain>
    </source>
</reference>
<dbReference type="EMBL" id="MN740991">
    <property type="protein sequence ID" value="QHU21647.1"/>
    <property type="molecule type" value="Genomic_DNA"/>
</dbReference>
<dbReference type="GO" id="GO:0005663">
    <property type="term" value="C:DNA replication factor C complex"/>
    <property type="evidence" value="ECO:0007669"/>
    <property type="project" value="TreeGrafter"/>
</dbReference>
<evidence type="ECO:0000313" key="5">
    <source>
        <dbReference type="EMBL" id="QHU21647.1"/>
    </source>
</evidence>
<dbReference type="CDD" id="cd00009">
    <property type="entry name" value="AAA"/>
    <property type="match status" value="1"/>
</dbReference>
<protein>
    <recommendedName>
        <fullName evidence="4">AAA+ ATPase domain-containing protein</fullName>
    </recommendedName>
</protein>
<evidence type="ECO:0000256" key="2">
    <source>
        <dbReference type="ARBA" id="ARBA00022741"/>
    </source>
</evidence>
<dbReference type="SUPFAM" id="SSF52540">
    <property type="entry name" value="P-loop containing nucleoside triphosphate hydrolases"/>
    <property type="match status" value="1"/>
</dbReference>
<dbReference type="PANTHER" id="PTHR11669:SF20">
    <property type="entry name" value="REPLICATION FACTOR C SUBUNIT 4"/>
    <property type="match status" value="1"/>
</dbReference>
<keyword evidence="3" id="KW-0067">ATP-binding</keyword>
<evidence type="ECO:0000256" key="1">
    <source>
        <dbReference type="ARBA" id="ARBA00022705"/>
    </source>
</evidence>
<dbReference type="InterPro" id="IPR013748">
    <property type="entry name" value="Rep_factorC_C"/>
</dbReference>
<dbReference type="PANTHER" id="PTHR11669">
    <property type="entry name" value="REPLICATION FACTOR C / DNA POLYMERASE III GAMMA-TAU SUBUNIT"/>
    <property type="match status" value="1"/>
</dbReference>
<accession>A0A6C0KY89</accession>
<dbReference type="Pfam" id="PF00004">
    <property type="entry name" value="AAA"/>
    <property type="match status" value="1"/>
</dbReference>
<dbReference type="GO" id="GO:0006261">
    <property type="term" value="P:DNA-templated DNA replication"/>
    <property type="evidence" value="ECO:0007669"/>
    <property type="project" value="TreeGrafter"/>
</dbReference>
<keyword evidence="2" id="KW-0547">Nucleotide-binding</keyword>